<dbReference type="EMBL" id="MU274979">
    <property type="protein sequence ID" value="KAI0083227.1"/>
    <property type="molecule type" value="Genomic_DNA"/>
</dbReference>
<name>A0ACB8TML2_9APHY</name>
<evidence type="ECO:0000313" key="2">
    <source>
        <dbReference type="Proteomes" id="UP001055072"/>
    </source>
</evidence>
<reference evidence="1" key="1">
    <citation type="journal article" date="2021" name="Environ. Microbiol.">
        <title>Gene family expansions and transcriptome signatures uncover fungal adaptations to wood decay.</title>
        <authorList>
            <person name="Hage H."/>
            <person name="Miyauchi S."/>
            <person name="Viragh M."/>
            <person name="Drula E."/>
            <person name="Min B."/>
            <person name="Chaduli D."/>
            <person name="Navarro D."/>
            <person name="Favel A."/>
            <person name="Norest M."/>
            <person name="Lesage-Meessen L."/>
            <person name="Balint B."/>
            <person name="Merenyi Z."/>
            <person name="de Eugenio L."/>
            <person name="Morin E."/>
            <person name="Martinez A.T."/>
            <person name="Baldrian P."/>
            <person name="Stursova M."/>
            <person name="Martinez M.J."/>
            <person name="Novotny C."/>
            <person name="Magnuson J.K."/>
            <person name="Spatafora J.W."/>
            <person name="Maurice S."/>
            <person name="Pangilinan J."/>
            <person name="Andreopoulos W."/>
            <person name="LaButti K."/>
            <person name="Hundley H."/>
            <person name="Na H."/>
            <person name="Kuo A."/>
            <person name="Barry K."/>
            <person name="Lipzen A."/>
            <person name="Henrissat B."/>
            <person name="Riley R."/>
            <person name="Ahrendt S."/>
            <person name="Nagy L.G."/>
            <person name="Grigoriev I.V."/>
            <person name="Martin F."/>
            <person name="Rosso M.N."/>
        </authorList>
    </citation>
    <scope>NUCLEOTIDE SEQUENCE</scope>
    <source>
        <strain evidence="1">CBS 384.51</strain>
    </source>
</reference>
<evidence type="ECO:0000313" key="1">
    <source>
        <dbReference type="EMBL" id="KAI0083227.1"/>
    </source>
</evidence>
<gene>
    <name evidence="1" type="ORF">BDY19DRAFT_900587</name>
</gene>
<dbReference type="Proteomes" id="UP001055072">
    <property type="component" value="Unassembled WGS sequence"/>
</dbReference>
<accession>A0ACB8TML2</accession>
<keyword evidence="2" id="KW-1185">Reference proteome</keyword>
<feature type="non-terminal residue" evidence="1">
    <location>
        <position position="1"/>
    </location>
</feature>
<proteinExistence type="predicted"/>
<sequence>GLGSVRRPKEISFWIKCGRRKRIEVKHDKGQAYGEAWLHWWDLLNPTWRERRNGTLQIGGSGDWSSLLHPGINGFLSVIAGLLAYHDVAEADEWWTSAQDVAWVIEQVLQNQRSRRYVDQPTV</sequence>
<comment type="caution">
    <text evidence="1">The sequence shown here is derived from an EMBL/GenBank/DDBJ whole genome shotgun (WGS) entry which is preliminary data.</text>
</comment>
<organism evidence="1 2">
    <name type="scientific">Irpex rosettiformis</name>
    <dbReference type="NCBI Taxonomy" id="378272"/>
    <lineage>
        <taxon>Eukaryota</taxon>
        <taxon>Fungi</taxon>
        <taxon>Dikarya</taxon>
        <taxon>Basidiomycota</taxon>
        <taxon>Agaricomycotina</taxon>
        <taxon>Agaricomycetes</taxon>
        <taxon>Polyporales</taxon>
        <taxon>Irpicaceae</taxon>
        <taxon>Irpex</taxon>
    </lineage>
</organism>
<protein>
    <submittedName>
        <fullName evidence="1">Uncharacterized protein</fullName>
    </submittedName>
</protein>